<reference evidence="1 2" key="1">
    <citation type="journal article" date="2013" name="Nature">
        <title>Anaerobic oxidation of methane coupled to nitrate reduction in a novel archaeal lineage.</title>
        <authorList>
            <person name="Haroon M.F."/>
            <person name="Hu S."/>
            <person name="Shi Y."/>
            <person name="Imelfort M."/>
            <person name="Keller J."/>
            <person name="Hugenholtz P."/>
            <person name="Yuan Z."/>
            <person name="Tyson G.W."/>
        </authorList>
    </citation>
    <scope>NUCLEOTIDE SEQUENCE [LARGE SCALE GENOMIC DNA]</scope>
    <source>
        <strain evidence="1 2">ANME-2d</strain>
    </source>
</reference>
<evidence type="ECO:0008006" key="3">
    <source>
        <dbReference type="Google" id="ProtNLM"/>
    </source>
</evidence>
<dbReference type="AlphaFoldDB" id="A0A062V955"/>
<gene>
    <name evidence="1" type="ORF">ANME2D_01936</name>
</gene>
<dbReference type="EMBL" id="JMIY01000004">
    <property type="protein sequence ID" value="KCZ71880.1"/>
    <property type="molecule type" value="Genomic_DNA"/>
</dbReference>
<dbReference type="Proteomes" id="UP000027153">
    <property type="component" value="Unassembled WGS sequence"/>
</dbReference>
<proteinExistence type="predicted"/>
<dbReference type="SUPFAM" id="SSF47598">
    <property type="entry name" value="Ribbon-helix-helix"/>
    <property type="match status" value="1"/>
</dbReference>
<accession>A0A062V955</accession>
<comment type="caution">
    <text evidence="1">The sequence shown here is derived from an EMBL/GenBank/DDBJ whole genome shotgun (WGS) entry which is preliminary data.</text>
</comment>
<evidence type="ECO:0000313" key="1">
    <source>
        <dbReference type="EMBL" id="KCZ71880.1"/>
    </source>
</evidence>
<evidence type="ECO:0000313" key="2">
    <source>
        <dbReference type="Proteomes" id="UP000027153"/>
    </source>
</evidence>
<dbReference type="Gene3D" id="1.10.1220.10">
    <property type="entry name" value="Met repressor-like"/>
    <property type="match status" value="1"/>
</dbReference>
<sequence>MGVISTTIRDIDEDLYRKFRSVCVEKNIKTGEGLNEAIKCWLEKQGRLK</sequence>
<dbReference type="GO" id="GO:0006355">
    <property type="term" value="P:regulation of DNA-templated transcription"/>
    <property type="evidence" value="ECO:0007669"/>
    <property type="project" value="InterPro"/>
</dbReference>
<keyword evidence="2" id="KW-1185">Reference proteome</keyword>
<dbReference type="InterPro" id="IPR013321">
    <property type="entry name" value="Arc_rbn_hlx_hlx"/>
</dbReference>
<name>A0A062V955_9EURY</name>
<protein>
    <recommendedName>
        <fullName evidence="3">ParG</fullName>
    </recommendedName>
</protein>
<organism evidence="1 2">
    <name type="scientific">Candidatus Methanoperedens nitratireducens</name>
    <dbReference type="NCBI Taxonomy" id="1392998"/>
    <lineage>
        <taxon>Archaea</taxon>
        <taxon>Methanobacteriati</taxon>
        <taxon>Methanobacteriota</taxon>
        <taxon>Stenosarchaea group</taxon>
        <taxon>Methanomicrobia</taxon>
        <taxon>Methanosarcinales</taxon>
        <taxon>ANME-2 cluster</taxon>
        <taxon>Candidatus Methanoperedentaceae</taxon>
        <taxon>Candidatus Methanoperedens</taxon>
    </lineage>
</organism>
<dbReference type="InterPro" id="IPR010985">
    <property type="entry name" value="Ribbon_hlx_hlx"/>
</dbReference>